<dbReference type="EMBL" id="BMWC01000031">
    <property type="protein sequence ID" value="GGX36997.1"/>
    <property type="molecule type" value="Genomic_DNA"/>
</dbReference>
<evidence type="ECO:0000313" key="3">
    <source>
        <dbReference type="Proteomes" id="UP000617743"/>
    </source>
</evidence>
<reference evidence="3" key="1">
    <citation type="journal article" date="2019" name="Int. J. Syst. Evol. Microbiol.">
        <title>The Global Catalogue of Microorganisms (GCM) 10K type strain sequencing project: providing services to taxonomists for standard genome sequencing and annotation.</title>
        <authorList>
            <consortium name="The Broad Institute Genomics Platform"/>
            <consortium name="The Broad Institute Genome Sequencing Center for Infectious Disease"/>
            <person name="Wu L."/>
            <person name="Ma J."/>
        </authorList>
    </citation>
    <scope>NUCLEOTIDE SEQUENCE [LARGE SCALE GENOMIC DNA]</scope>
    <source>
        <strain evidence="3">JCM 4866</strain>
    </source>
</reference>
<comment type="caution">
    <text evidence="2">The sequence shown here is derived from an EMBL/GenBank/DDBJ whole genome shotgun (WGS) entry which is preliminary data.</text>
</comment>
<feature type="compositionally biased region" description="Basic residues" evidence="1">
    <location>
        <begin position="1"/>
        <end position="12"/>
    </location>
</feature>
<keyword evidence="3" id="KW-1185">Reference proteome</keyword>
<accession>A0ABQ2XWZ6</accession>
<evidence type="ECO:0000313" key="2">
    <source>
        <dbReference type="EMBL" id="GGX36997.1"/>
    </source>
</evidence>
<sequence length="112" mass="12786">MVRQLRGRRRGRDRLGRVQQRLAGDPDILGGPVKLLHGQVRRQDLKDRPPGAERLVTPYDTDARGSVKRGIFWDGCKVHLTETCEWIRSIKFPSLTWSFAPARKGIRTSRPG</sequence>
<feature type="region of interest" description="Disordered" evidence="1">
    <location>
        <begin position="1"/>
        <end position="23"/>
    </location>
</feature>
<organism evidence="2 3">
    <name type="scientific">Streptomyces lomondensis</name>
    <dbReference type="NCBI Taxonomy" id="68229"/>
    <lineage>
        <taxon>Bacteria</taxon>
        <taxon>Bacillati</taxon>
        <taxon>Actinomycetota</taxon>
        <taxon>Actinomycetes</taxon>
        <taxon>Kitasatosporales</taxon>
        <taxon>Streptomycetaceae</taxon>
        <taxon>Streptomyces</taxon>
    </lineage>
</organism>
<protein>
    <submittedName>
        <fullName evidence="2">Uncharacterized protein</fullName>
    </submittedName>
</protein>
<proteinExistence type="predicted"/>
<evidence type="ECO:0000256" key="1">
    <source>
        <dbReference type="SAM" id="MobiDB-lite"/>
    </source>
</evidence>
<dbReference type="Proteomes" id="UP000617743">
    <property type="component" value="Unassembled WGS sequence"/>
</dbReference>
<gene>
    <name evidence="2" type="ORF">GCM10010383_78700</name>
</gene>
<name>A0ABQ2XWZ6_9ACTN</name>